<dbReference type="Pfam" id="PF04007">
    <property type="entry name" value="DUF354"/>
    <property type="match status" value="1"/>
</dbReference>
<sequence length="366" mass="41771">MISVGHPAHVHFFKNLIWNLEKKGHIVKIAARDKDVVLKLLDSYGFDYEIISSKGNNLIDLGIELIKRHLKLFKIMRDFNPNLVFSGFDPSVAQVGRILHVPTIVFADNRPDVTKFPPIGPMVIPFVDTVLTLSTVEYDFGSKGIKMDGYKELAYLHPNSFKPDPMVIKEAGLSKDTEFALVRFVGLGAYHDIAGSGFNFDTKMKLIKEIEAQLPVFISSESQLPAQLEKYKLPVSPEKIHDLIYYSKLLICDSQTMATEAAVLGTPAIRCNSFVGINDMENFKELEQKYGLIFNYSDPEKAINKALELLRVPTLKDEWNLKRKRMLQDKIDVTAFMIWLVENYVDRVYNMKLDPTIQYQFRSVVE</sequence>
<reference evidence="2" key="1">
    <citation type="submission" date="2023-07" db="EMBL/GenBank/DDBJ databases">
        <title>Whole-genome sequencing of a new Methanosarcina sp. Z-7115.</title>
        <authorList>
            <person name="Zhilina T.N."/>
            <person name="Merkel A.Y."/>
        </authorList>
    </citation>
    <scope>NUCLEOTIDE SEQUENCE [LARGE SCALE GENOMIC DNA]</scope>
    <source>
        <strain evidence="2">Z-7115</strain>
    </source>
</reference>
<organism evidence="1 2">
    <name type="scientific">Methanosarcina baikalica</name>
    <dbReference type="NCBI Taxonomy" id="3073890"/>
    <lineage>
        <taxon>Archaea</taxon>
        <taxon>Methanobacteriati</taxon>
        <taxon>Methanobacteriota</taxon>
        <taxon>Stenosarchaea group</taxon>
        <taxon>Methanomicrobia</taxon>
        <taxon>Methanosarcinales</taxon>
        <taxon>Methanosarcinaceae</taxon>
        <taxon>Methanosarcina</taxon>
    </lineage>
</organism>
<dbReference type="InterPro" id="IPR007152">
    <property type="entry name" value="DUF354"/>
</dbReference>
<dbReference type="Proteomes" id="UP001246244">
    <property type="component" value="Unassembled WGS sequence"/>
</dbReference>
<keyword evidence="2" id="KW-1185">Reference proteome</keyword>
<dbReference type="RefSeq" id="WP_310575108.1">
    <property type="nucleotide sequence ID" value="NZ_JAVKPK010000013.1"/>
</dbReference>
<dbReference type="PANTHER" id="PTHR39662:SF1">
    <property type="entry name" value="DUF354 DOMAIN-CONTAINING PROTEIN"/>
    <property type="match status" value="1"/>
</dbReference>
<dbReference type="EMBL" id="JAVKPK010000013">
    <property type="protein sequence ID" value="MDR7665080.1"/>
    <property type="molecule type" value="Genomic_DNA"/>
</dbReference>
<evidence type="ECO:0000313" key="1">
    <source>
        <dbReference type="EMBL" id="MDR7665080.1"/>
    </source>
</evidence>
<protein>
    <submittedName>
        <fullName evidence="1">DUF354 domain-containing protein</fullName>
    </submittedName>
</protein>
<dbReference type="SUPFAM" id="SSF53756">
    <property type="entry name" value="UDP-Glycosyltransferase/glycogen phosphorylase"/>
    <property type="match status" value="1"/>
</dbReference>
<gene>
    <name evidence="1" type="ORF">RG963_04595</name>
</gene>
<comment type="caution">
    <text evidence="1">The sequence shown here is derived from an EMBL/GenBank/DDBJ whole genome shotgun (WGS) entry which is preliminary data.</text>
</comment>
<proteinExistence type="predicted"/>
<name>A0ABU2CZB7_9EURY</name>
<dbReference type="PIRSF" id="PIRSF005357">
    <property type="entry name" value="UCP005357"/>
    <property type="match status" value="1"/>
</dbReference>
<evidence type="ECO:0000313" key="2">
    <source>
        <dbReference type="Proteomes" id="UP001246244"/>
    </source>
</evidence>
<dbReference type="PANTHER" id="PTHR39662">
    <property type="entry name" value="DUF354 DOMAIN-CONTAINING PROTEIN-RELATED"/>
    <property type="match status" value="1"/>
</dbReference>
<accession>A0ABU2CZB7</accession>